<dbReference type="AlphaFoldDB" id="A0AAV8R4G5"/>
<comment type="caution">
    <text evidence="3">The sequence shown here is derived from an EMBL/GenBank/DDBJ whole genome shotgun (WGS) entry which is preliminary data.</text>
</comment>
<reference evidence="3 4" key="1">
    <citation type="submission" date="2022-12" db="EMBL/GenBank/DDBJ databases">
        <title>Chromosome-scale assembly of the Ensete ventricosum genome.</title>
        <authorList>
            <person name="Dussert Y."/>
            <person name="Stocks J."/>
            <person name="Wendawek A."/>
            <person name="Woldeyes F."/>
            <person name="Nichols R.A."/>
            <person name="Borrell J.S."/>
        </authorList>
    </citation>
    <scope>NUCLEOTIDE SEQUENCE [LARGE SCALE GENOMIC DNA]</scope>
    <source>
        <strain evidence="4">cv. Maze</strain>
        <tissue evidence="3">Seeds</tissue>
    </source>
</reference>
<name>A0AAV8R4G5_ENSVE</name>
<gene>
    <name evidence="3" type="ORF">OPV22_013021</name>
</gene>
<organism evidence="3 4">
    <name type="scientific">Ensete ventricosum</name>
    <name type="common">Abyssinian banana</name>
    <name type="synonym">Musa ensete</name>
    <dbReference type="NCBI Taxonomy" id="4639"/>
    <lineage>
        <taxon>Eukaryota</taxon>
        <taxon>Viridiplantae</taxon>
        <taxon>Streptophyta</taxon>
        <taxon>Embryophyta</taxon>
        <taxon>Tracheophyta</taxon>
        <taxon>Spermatophyta</taxon>
        <taxon>Magnoliopsida</taxon>
        <taxon>Liliopsida</taxon>
        <taxon>Zingiberales</taxon>
        <taxon>Musaceae</taxon>
        <taxon>Ensete</taxon>
    </lineage>
</organism>
<feature type="region of interest" description="Disordered" evidence="1">
    <location>
        <begin position="1"/>
        <end position="53"/>
    </location>
</feature>
<feature type="compositionally biased region" description="Basic and acidic residues" evidence="1">
    <location>
        <begin position="11"/>
        <end position="25"/>
    </location>
</feature>
<dbReference type="PANTHER" id="PTHR33223">
    <property type="entry name" value="CCHC-TYPE DOMAIN-CONTAINING PROTEIN"/>
    <property type="match status" value="1"/>
</dbReference>
<keyword evidence="4" id="KW-1185">Reference proteome</keyword>
<protein>
    <recommendedName>
        <fullName evidence="2">Retrotransposon gag domain-containing protein</fullName>
    </recommendedName>
</protein>
<dbReference type="InterPro" id="IPR005162">
    <property type="entry name" value="Retrotrans_gag_dom"/>
</dbReference>
<feature type="compositionally biased region" description="Basic and acidic residues" evidence="1">
    <location>
        <begin position="284"/>
        <end position="298"/>
    </location>
</feature>
<dbReference type="Pfam" id="PF03732">
    <property type="entry name" value="Retrotrans_gag"/>
    <property type="match status" value="1"/>
</dbReference>
<evidence type="ECO:0000256" key="1">
    <source>
        <dbReference type="SAM" id="MobiDB-lite"/>
    </source>
</evidence>
<dbReference type="PANTHER" id="PTHR33223:SF10">
    <property type="entry name" value="AMINOTRANSFERASE-LIKE PLANT MOBILE DOMAIN-CONTAINING PROTEIN"/>
    <property type="match status" value="1"/>
</dbReference>
<feature type="region of interest" description="Disordered" evidence="1">
    <location>
        <begin position="283"/>
        <end position="323"/>
    </location>
</feature>
<evidence type="ECO:0000313" key="4">
    <source>
        <dbReference type="Proteomes" id="UP001222027"/>
    </source>
</evidence>
<feature type="region of interest" description="Disordered" evidence="1">
    <location>
        <begin position="95"/>
        <end position="117"/>
    </location>
</feature>
<dbReference type="EMBL" id="JAQQAF010000004">
    <property type="protein sequence ID" value="KAJ8491300.1"/>
    <property type="molecule type" value="Genomic_DNA"/>
</dbReference>
<proteinExistence type="predicted"/>
<evidence type="ECO:0000313" key="3">
    <source>
        <dbReference type="EMBL" id="KAJ8491300.1"/>
    </source>
</evidence>
<feature type="domain" description="Retrotransposon gag" evidence="2">
    <location>
        <begin position="159"/>
        <end position="250"/>
    </location>
</feature>
<evidence type="ECO:0000259" key="2">
    <source>
        <dbReference type="Pfam" id="PF03732"/>
    </source>
</evidence>
<dbReference type="Proteomes" id="UP001222027">
    <property type="component" value="Unassembled WGS sequence"/>
</dbReference>
<accession>A0AAV8R4G5</accession>
<sequence>MSPERSLADSAPERRTEPDHPRSAEEAPAAMPTPNRFWRMMTDPGFPSPASNPAPPMVTAEAFLGLTSQVQALAGMVRRVHRRLDEVQREVLRSKDEAGEVQKGGSPFTPEIHSKPLPPTFRLPALEPYDGSGDPTEHIATFCAQMALYDTSEALMCRAFPTTLRGAARNWYARLKPASIPSFDVLAREFESNFLASARPRPTTASLLGMAQGSDEPLSQFVRRFTSQVQGIPDLHPSLAIQVFLTGLRPSRFFWSLIERPPTTLPEMLQRAHQYVAAETLIAGKRDEAKRPRGEQSRGHPTPPLRKREDRSGLLPARPPPIPLNSTRTEIFLQIREKGLLKTPSPMKSHPERRDKRRYCRFHREYGHDTEECRDLQYQIEDLIKRGHLR</sequence>